<evidence type="ECO:0000256" key="2">
    <source>
        <dbReference type="ARBA" id="ARBA00044777"/>
    </source>
</evidence>
<dbReference type="PATRIC" id="fig|396268.3.peg.486"/>
<reference evidence="5 6" key="1">
    <citation type="journal article" date="2015" name="Genome Announc.">
        <title>Expanding the biotechnology potential of lactobacilli through comparative genomics of 213 strains and associated genera.</title>
        <authorList>
            <person name="Sun Z."/>
            <person name="Harris H.M."/>
            <person name="McCann A."/>
            <person name="Guo C."/>
            <person name="Argimon S."/>
            <person name="Zhang W."/>
            <person name="Yang X."/>
            <person name="Jeffery I.B."/>
            <person name="Cooney J.C."/>
            <person name="Kagawa T.F."/>
            <person name="Liu W."/>
            <person name="Song Y."/>
            <person name="Salvetti E."/>
            <person name="Wrobel A."/>
            <person name="Rasinkangas P."/>
            <person name="Parkhill J."/>
            <person name="Rea M.C."/>
            <person name="O'Sullivan O."/>
            <person name="Ritari J."/>
            <person name="Douillard F.P."/>
            <person name="Paul Ross R."/>
            <person name="Yang R."/>
            <person name="Briner A.E."/>
            <person name="Felis G.E."/>
            <person name="de Vos W.M."/>
            <person name="Barrangou R."/>
            <person name="Klaenhammer T.R."/>
            <person name="Caufield P.W."/>
            <person name="Cui Y."/>
            <person name="Zhang H."/>
            <person name="O'Toole P.W."/>
        </authorList>
    </citation>
    <scope>NUCLEOTIDE SEQUENCE [LARGE SCALE GENOMIC DNA]</scope>
    <source>
        <strain evidence="5 6">DSM 17896</strain>
    </source>
</reference>
<gene>
    <name evidence="3" type="primary">scpA</name>
    <name evidence="5" type="ORF">IV45_GL000479</name>
</gene>
<dbReference type="Gene3D" id="1.10.10.580">
    <property type="entry name" value="Structural maintenance of chromosome 1. Chain E"/>
    <property type="match status" value="1"/>
</dbReference>
<dbReference type="InterPro" id="IPR023093">
    <property type="entry name" value="ScpA-like_C"/>
</dbReference>
<dbReference type="RefSeq" id="WP_057741100.1">
    <property type="nucleotide sequence ID" value="NZ_JQBW01000009.1"/>
</dbReference>
<dbReference type="Proteomes" id="UP000050934">
    <property type="component" value="Unassembled WGS sequence"/>
</dbReference>
<keyword evidence="3" id="KW-0132">Cell division</keyword>
<dbReference type="GO" id="GO:0005737">
    <property type="term" value="C:cytoplasm"/>
    <property type="evidence" value="ECO:0007669"/>
    <property type="project" value="UniProtKB-SubCell"/>
</dbReference>
<feature type="region of interest" description="Disordered" evidence="4">
    <location>
        <begin position="119"/>
        <end position="142"/>
    </location>
</feature>
<keyword evidence="3" id="KW-0131">Cell cycle</keyword>
<keyword evidence="6" id="KW-1185">Reference proteome</keyword>
<evidence type="ECO:0000256" key="3">
    <source>
        <dbReference type="HAMAP-Rule" id="MF_01805"/>
    </source>
</evidence>
<dbReference type="EMBL" id="JQBW01000009">
    <property type="protein sequence ID" value="KRN58852.1"/>
    <property type="molecule type" value="Genomic_DNA"/>
</dbReference>
<evidence type="ECO:0000256" key="4">
    <source>
        <dbReference type="SAM" id="MobiDB-lite"/>
    </source>
</evidence>
<dbReference type="GO" id="GO:0007059">
    <property type="term" value="P:chromosome segregation"/>
    <property type="evidence" value="ECO:0007669"/>
    <property type="project" value="UniProtKB-UniRule"/>
</dbReference>
<dbReference type="PANTHER" id="PTHR33969">
    <property type="entry name" value="SEGREGATION AND CONDENSATION PROTEIN A"/>
    <property type="match status" value="1"/>
</dbReference>
<accession>A0A0R2IAA1</accession>
<name>A0A0R2IAA1_9LACO</name>
<dbReference type="OrthoDB" id="9811016at2"/>
<comment type="similarity">
    <text evidence="3">Belongs to the ScpA family.</text>
</comment>
<dbReference type="PANTHER" id="PTHR33969:SF2">
    <property type="entry name" value="SEGREGATION AND CONDENSATION PROTEIN A"/>
    <property type="match status" value="1"/>
</dbReference>
<keyword evidence="1 3" id="KW-0159">Chromosome partition</keyword>
<sequence length="256" mass="29479">MSKAELPNLPYQPTIRLKDFEGPLDLLLHLIRQSKMDIYDIPIAEITKQYMDYLAESQRHRLEIAGDYFVMAATLMSIKSRMLLPKPPVEEDEPEEEADPRQELVDQLLEYQRYKEAAKRLKGKEEQRSQEYTRQAAQPPTGLVHEQVAPGVSLDQLQAAFEKVLRRHIAQEPVTTTVTAEPITVAERMNYVKKKVDHAVRFEDLFEDDRSRDNLVTTFMAILELCRHAVIRLSQADLFGPLIVLPGPKRKDDENG</sequence>
<dbReference type="HAMAP" id="MF_01805">
    <property type="entry name" value="ScpA"/>
    <property type="match status" value="1"/>
</dbReference>
<comment type="subcellular location">
    <subcellularLocation>
        <location evidence="3">Cytoplasm</location>
    </subcellularLocation>
    <text evidence="3">Associated with two foci at the outer edges of the nucleoid region in young cells, and at four foci within both cell halves in older cells.</text>
</comment>
<evidence type="ECO:0000256" key="1">
    <source>
        <dbReference type="ARBA" id="ARBA00022829"/>
    </source>
</evidence>
<dbReference type="InterPro" id="IPR003768">
    <property type="entry name" value="ScpA"/>
</dbReference>
<dbReference type="Gene3D" id="6.10.250.2410">
    <property type="match status" value="1"/>
</dbReference>
<comment type="subunit">
    <text evidence="3">Component of a cohesin-like complex composed of ScpA, ScpB and the Smc homodimer, in which ScpA and ScpB bind to the head domain of Smc. The presence of the three proteins is required for the association of the complex with DNA.</text>
</comment>
<keyword evidence="3" id="KW-0963">Cytoplasm</keyword>
<dbReference type="Pfam" id="PF02616">
    <property type="entry name" value="SMC_ScpA"/>
    <property type="match status" value="1"/>
</dbReference>
<comment type="caution">
    <text evidence="5">The sequence shown here is derived from an EMBL/GenBank/DDBJ whole genome shotgun (WGS) entry which is preliminary data.</text>
</comment>
<feature type="compositionally biased region" description="Basic and acidic residues" evidence="4">
    <location>
        <begin position="119"/>
        <end position="131"/>
    </location>
</feature>
<organism evidence="5 6">
    <name type="scientific">Limosilactobacillus secaliphilus</name>
    <dbReference type="NCBI Taxonomy" id="396268"/>
    <lineage>
        <taxon>Bacteria</taxon>
        <taxon>Bacillati</taxon>
        <taxon>Bacillota</taxon>
        <taxon>Bacilli</taxon>
        <taxon>Lactobacillales</taxon>
        <taxon>Lactobacillaceae</taxon>
        <taxon>Limosilactobacillus</taxon>
    </lineage>
</organism>
<dbReference type="GO" id="GO:0051301">
    <property type="term" value="P:cell division"/>
    <property type="evidence" value="ECO:0007669"/>
    <property type="project" value="UniProtKB-KW"/>
</dbReference>
<evidence type="ECO:0000313" key="5">
    <source>
        <dbReference type="EMBL" id="KRN58852.1"/>
    </source>
</evidence>
<dbReference type="AlphaFoldDB" id="A0A0R2IAA1"/>
<dbReference type="STRING" id="396268.IV45_GL000479"/>
<comment type="function">
    <text evidence="3">Participates in chromosomal partition during cell division. May act via the formation of a condensin-like complex containing Smc and ScpB that pull DNA away from mid-cell into both cell halves.</text>
</comment>
<protein>
    <recommendedName>
        <fullName evidence="2 3">Segregation and condensation protein A</fullName>
    </recommendedName>
</protein>
<evidence type="ECO:0000313" key="6">
    <source>
        <dbReference type="Proteomes" id="UP000050934"/>
    </source>
</evidence>
<proteinExistence type="inferred from homology"/>
<dbReference type="GO" id="GO:0006260">
    <property type="term" value="P:DNA replication"/>
    <property type="evidence" value="ECO:0007669"/>
    <property type="project" value="UniProtKB-UniRule"/>
</dbReference>